<keyword evidence="1" id="KW-0175">Coiled coil</keyword>
<evidence type="ECO:0000256" key="1">
    <source>
        <dbReference type="SAM" id="Coils"/>
    </source>
</evidence>
<feature type="coiled-coil region" evidence="1">
    <location>
        <begin position="195"/>
        <end position="222"/>
    </location>
</feature>
<protein>
    <submittedName>
        <fullName evidence="2">Uncharacterized protein</fullName>
    </submittedName>
</protein>
<dbReference type="Proteomes" id="UP001642501">
    <property type="component" value="Unassembled WGS sequence"/>
</dbReference>
<gene>
    <name evidence="2" type="ORF">SEPCBS57363_002145</name>
</gene>
<evidence type="ECO:0000313" key="3">
    <source>
        <dbReference type="Proteomes" id="UP001642501"/>
    </source>
</evidence>
<evidence type="ECO:0000313" key="2">
    <source>
        <dbReference type="EMBL" id="CAK7266548.1"/>
    </source>
</evidence>
<keyword evidence="3" id="KW-1185">Reference proteome</keyword>
<sequence>MTPPPSTGPVQGAVDKLATFFLSKFQESKQDSDFTTLQCATQLKFEALEKMLEQQSRAMAELRTGLQAEMHSELQSFRNKAASHFLEQFSTQLDTIGARRSEKCELSLSRLEHRVDDELRNLGDQLSDLSTKVAVNNAALNAAIEDTGRKMSSGNEVSAESLRHCESELRSKFSRFENLLGSYKIEASIERDKITRMLQEANKRLQNKVDSLELTVLRQSEELAGQLGKIDLLETETRILPQIELDQKKAHAMLLKTITTQKDEIAKLTLSIKNNHAAVCTKPACKFTVQENLQCNIR</sequence>
<name>A0ABP0DFU4_9PEZI</name>
<accession>A0ABP0DFU4</accession>
<dbReference type="EMBL" id="CAWUOM010000026">
    <property type="protein sequence ID" value="CAK7266548.1"/>
    <property type="molecule type" value="Genomic_DNA"/>
</dbReference>
<proteinExistence type="predicted"/>
<organism evidence="2 3">
    <name type="scientific">Sporothrix epigloea</name>
    <dbReference type="NCBI Taxonomy" id="1892477"/>
    <lineage>
        <taxon>Eukaryota</taxon>
        <taxon>Fungi</taxon>
        <taxon>Dikarya</taxon>
        <taxon>Ascomycota</taxon>
        <taxon>Pezizomycotina</taxon>
        <taxon>Sordariomycetes</taxon>
        <taxon>Sordariomycetidae</taxon>
        <taxon>Ophiostomatales</taxon>
        <taxon>Ophiostomataceae</taxon>
        <taxon>Sporothrix</taxon>
    </lineage>
</organism>
<reference evidence="2 3" key="1">
    <citation type="submission" date="2024-01" db="EMBL/GenBank/DDBJ databases">
        <authorList>
            <person name="Allen C."/>
            <person name="Tagirdzhanova G."/>
        </authorList>
    </citation>
    <scope>NUCLEOTIDE SEQUENCE [LARGE SCALE GENOMIC DNA]</scope>
    <source>
        <strain evidence="2 3">CBS 573.63</strain>
    </source>
</reference>
<comment type="caution">
    <text evidence="2">The sequence shown here is derived from an EMBL/GenBank/DDBJ whole genome shotgun (WGS) entry which is preliminary data.</text>
</comment>